<keyword evidence="1" id="KW-1133">Transmembrane helix</keyword>
<proteinExistence type="predicted"/>
<dbReference type="InterPro" id="IPR053092">
    <property type="entry name" value="Mitochondrial_unc_protein"/>
</dbReference>
<name>A0AAN7SUT4_9EURO</name>
<evidence type="ECO:0000313" key="4">
    <source>
        <dbReference type="Proteomes" id="UP001309876"/>
    </source>
</evidence>
<sequence length="93" mass="10571">MAIMDRIFASDRNSLEITSPYEEKEDCISCRVMGSTTFVALGGWTYYSGMKQLRERQQLIEKSKSKYKTGSRQLGIITLSATFVGLGIYRMLN</sequence>
<dbReference type="AlphaFoldDB" id="A0AAN7SUT4"/>
<keyword evidence="4" id="KW-1185">Reference proteome</keyword>
<feature type="transmembrane region" description="Helical" evidence="1">
    <location>
        <begin position="74"/>
        <end position="92"/>
    </location>
</feature>
<accession>A0AAN7SUT4</accession>
<evidence type="ECO:0000259" key="2">
    <source>
        <dbReference type="Pfam" id="PF15055"/>
    </source>
</evidence>
<dbReference type="InterPro" id="IPR028036">
    <property type="entry name" value="DMAC1-like_dom"/>
</dbReference>
<protein>
    <recommendedName>
        <fullName evidence="2">Distal membrane-arm assembly complex protein 1-like domain-containing protein</fullName>
    </recommendedName>
</protein>
<dbReference type="Proteomes" id="UP001309876">
    <property type="component" value="Unassembled WGS sequence"/>
</dbReference>
<dbReference type="PANTHER" id="PTHR28048">
    <property type="entry name" value="ACR195WP"/>
    <property type="match status" value="1"/>
</dbReference>
<evidence type="ECO:0000313" key="3">
    <source>
        <dbReference type="EMBL" id="KAK5082157.1"/>
    </source>
</evidence>
<evidence type="ECO:0000256" key="1">
    <source>
        <dbReference type="SAM" id="Phobius"/>
    </source>
</evidence>
<dbReference type="PANTHER" id="PTHR28048:SF1">
    <property type="entry name" value="ACR195WP"/>
    <property type="match status" value="1"/>
</dbReference>
<feature type="domain" description="Distal membrane-arm assembly complex protein 1-like" evidence="2">
    <location>
        <begin position="26"/>
        <end position="58"/>
    </location>
</feature>
<dbReference type="Pfam" id="PF15055">
    <property type="entry name" value="DMAC1_Dmo2"/>
    <property type="match status" value="1"/>
</dbReference>
<gene>
    <name evidence="3" type="ORF">LTR05_007300</name>
</gene>
<dbReference type="EMBL" id="JAVRRJ010000008">
    <property type="protein sequence ID" value="KAK5082157.1"/>
    <property type="molecule type" value="Genomic_DNA"/>
</dbReference>
<keyword evidence="1" id="KW-0812">Transmembrane</keyword>
<keyword evidence="1" id="KW-0472">Membrane</keyword>
<organism evidence="3 4">
    <name type="scientific">Lithohypha guttulata</name>
    <dbReference type="NCBI Taxonomy" id="1690604"/>
    <lineage>
        <taxon>Eukaryota</taxon>
        <taxon>Fungi</taxon>
        <taxon>Dikarya</taxon>
        <taxon>Ascomycota</taxon>
        <taxon>Pezizomycotina</taxon>
        <taxon>Eurotiomycetes</taxon>
        <taxon>Chaetothyriomycetidae</taxon>
        <taxon>Chaetothyriales</taxon>
        <taxon>Trichomeriaceae</taxon>
        <taxon>Lithohypha</taxon>
    </lineage>
</organism>
<comment type="caution">
    <text evidence="3">The sequence shown here is derived from an EMBL/GenBank/DDBJ whole genome shotgun (WGS) entry which is preliminary data.</text>
</comment>
<reference evidence="3 4" key="1">
    <citation type="submission" date="2023-08" db="EMBL/GenBank/DDBJ databases">
        <title>Black Yeasts Isolated from many extreme environments.</title>
        <authorList>
            <person name="Coleine C."/>
            <person name="Stajich J.E."/>
            <person name="Selbmann L."/>
        </authorList>
    </citation>
    <scope>NUCLEOTIDE SEQUENCE [LARGE SCALE GENOMIC DNA]</scope>
    <source>
        <strain evidence="3 4">CCFEE 5910</strain>
    </source>
</reference>